<feature type="compositionally biased region" description="Polar residues" evidence="10">
    <location>
        <begin position="118"/>
        <end position="134"/>
    </location>
</feature>
<dbReference type="AlphaFoldDB" id="A0A182NWQ9"/>
<dbReference type="InterPro" id="IPR036236">
    <property type="entry name" value="Znf_C2H2_sf"/>
</dbReference>
<reference evidence="13" key="1">
    <citation type="submission" date="2013-03" db="EMBL/GenBank/DDBJ databases">
        <title>The Genome Sequence of Anopheles dirus WRAIR2.</title>
        <authorList>
            <consortium name="The Broad Institute Genomics Platform"/>
            <person name="Neafsey D.E."/>
            <person name="Walton C."/>
            <person name="Walker B."/>
            <person name="Young S.K."/>
            <person name="Zeng Q."/>
            <person name="Gargeya S."/>
            <person name="Fitzgerald M."/>
            <person name="Haas B."/>
            <person name="Abouelleil A."/>
            <person name="Allen A.W."/>
            <person name="Alvarado L."/>
            <person name="Arachchi H.M."/>
            <person name="Berlin A.M."/>
            <person name="Chapman S.B."/>
            <person name="Gainer-Dewar J."/>
            <person name="Goldberg J."/>
            <person name="Griggs A."/>
            <person name="Gujja S."/>
            <person name="Hansen M."/>
            <person name="Howarth C."/>
            <person name="Imamovic A."/>
            <person name="Ireland A."/>
            <person name="Larimer J."/>
            <person name="McCowan C."/>
            <person name="Murphy C."/>
            <person name="Pearson M."/>
            <person name="Poon T.W."/>
            <person name="Priest M."/>
            <person name="Roberts A."/>
            <person name="Saif S."/>
            <person name="Shea T."/>
            <person name="Sisk P."/>
            <person name="Sykes S."/>
            <person name="Wortman J."/>
            <person name="Nusbaum C."/>
            <person name="Birren B."/>
        </authorList>
    </citation>
    <scope>NUCLEOTIDE SEQUENCE [LARGE SCALE GENOMIC DNA]</scope>
    <source>
        <strain evidence="13">WRAIR2</strain>
    </source>
</reference>
<dbReference type="GO" id="GO:0009791">
    <property type="term" value="P:post-embryonic development"/>
    <property type="evidence" value="ECO:0007669"/>
    <property type="project" value="UniProtKB-ARBA"/>
</dbReference>
<sequence length="757" mass="85730">MANSQNHHSKRTVPNSALPAEIVCEIKQEPEDGDNFLVEIENPNLEFIKMENLPLTAESNSDTEGQFRDDVQSGATSSNFQSDGLCFTIEHIAEEDSQEPRQTDGEKMNVDEDESQDETNSTRQQRKSASSYESTKGEILKHFEMKGANKAKCRHCQFELSYLLGKSTTNLKRHLVRKHSSALMLKSNHQTVSNCLQSNHQTVSKNATASPPMPHGIPIASATSDVSKVASVMRPAQPAGSFLPWALPEARKRDLDAQLILFICRGYHPFSTVNEEGFQSFLKSLNPSYEIPNTDIILNHMLPTMYHTALGNVRDKVGAAKGVALTIDNWTGINNVSFISATSHFVDDNAIPRSYLLECFKLPDSYTDEIIHTWLKKVMIKFGIANKITAIVSNNATSMELVASMLTVIHIPCFAKCFNLLLQHAIKDSIKSTVTSVNKMITIFIHNSEAQQKFKELQANLKCLKLKLDSETSWNSIYEMLETFLKNKQPLMFCFSALTIQSELQEKDWLIIEQAVDVLELFSSATKDMSSSNPLTLSKAVILSQLLMTHMSKRLQHPTLVNEVKNLISALMKGINDKLKPITGTELARKAVLLDPRYKEKGFMDDDTGFRHTYEQVLLDLSSMYQGNSTELETEYCPELVEGRHVPDDRLWADYDSTVRGKRMYATPKSKAARELDNYIKEDCLDRRGCPFSWWKTRQLYYPHLYQLMIHILSIPASSIPCEQIFTKTGQLHTEKRNILSPMNIEEVMFVSQNYRK</sequence>
<accession>A0A182NWQ9</accession>
<dbReference type="SUPFAM" id="SSF53098">
    <property type="entry name" value="Ribonuclease H-like"/>
    <property type="match status" value="1"/>
</dbReference>
<dbReference type="InterPro" id="IPR052035">
    <property type="entry name" value="ZnF_BED_domain_contain"/>
</dbReference>
<evidence type="ECO:0000256" key="7">
    <source>
        <dbReference type="ARBA" id="ARBA00023163"/>
    </source>
</evidence>
<dbReference type="EnsemblMetazoa" id="ADIR014322-RB">
    <property type="protein sequence ID" value="ADIR014322-PB"/>
    <property type="gene ID" value="ADIR014322"/>
</dbReference>
<evidence type="ECO:0000256" key="3">
    <source>
        <dbReference type="ARBA" id="ARBA00022771"/>
    </source>
</evidence>
<dbReference type="Pfam" id="PF02892">
    <property type="entry name" value="zf-BED"/>
    <property type="match status" value="1"/>
</dbReference>
<dbReference type="SUPFAM" id="SSF57667">
    <property type="entry name" value="beta-beta-alpha zinc fingers"/>
    <property type="match status" value="1"/>
</dbReference>
<evidence type="ECO:0000256" key="8">
    <source>
        <dbReference type="ARBA" id="ARBA00023242"/>
    </source>
</evidence>
<feature type="domain" description="BED-type" evidence="11">
    <location>
        <begin position="126"/>
        <end position="179"/>
    </location>
</feature>
<dbReference type="Pfam" id="PF05699">
    <property type="entry name" value="Dimer_Tnp_hAT"/>
    <property type="match status" value="1"/>
</dbReference>
<feature type="region of interest" description="Disordered" evidence="10">
    <location>
        <begin position="58"/>
        <end position="79"/>
    </location>
</feature>
<protein>
    <recommendedName>
        <fullName evidence="11">BED-type domain-containing protein</fullName>
    </recommendedName>
</protein>
<dbReference type="InterPro" id="IPR012337">
    <property type="entry name" value="RNaseH-like_sf"/>
</dbReference>
<evidence type="ECO:0000256" key="1">
    <source>
        <dbReference type="ARBA" id="ARBA00004123"/>
    </source>
</evidence>
<evidence type="ECO:0000313" key="13">
    <source>
        <dbReference type="Proteomes" id="UP000075884"/>
    </source>
</evidence>
<evidence type="ECO:0000256" key="5">
    <source>
        <dbReference type="ARBA" id="ARBA00023015"/>
    </source>
</evidence>
<reference evidence="12" key="2">
    <citation type="submission" date="2020-05" db="UniProtKB">
        <authorList>
            <consortium name="EnsemblMetazoa"/>
        </authorList>
    </citation>
    <scope>IDENTIFICATION</scope>
    <source>
        <strain evidence="12">WRAIR2</strain>
    </source>
</reference>
<dbReference type="SUPFAM" id="SSF140996">
    <property type="entry name" value="Hermes dimerisation domain"/>
    <property type="match status" value="1"/>
</dbReference>
<proteinExistence type="predicted"/>
<dbReference type="SMART" id="SM00614">
    <property type="entry name" value="ZnF_BED"/>
    <property type="match status" value="1"/>
</dbReference>
<keyword evidence="2" id="KW-0479">Metal-binding</keyword>
<dbReference type="InterPro" id="IPR003656">
    <property type="entry name" value="Znf_BED"/>
</dbReference>
<keyword evidence="8" id="KW-0539">Nucleus</keyword>
<dbReference type="VEuPathDB" id="VectorBase:ADIR014322"/>
<evidence type="ECO:0000256" key="6">
    <source>
        <dbReference type="ARBA" id="ARBA00023125"/>
    </source>
</evidence>
<dbReference type="Proteomes" id="UP000075884">
    <property type="component" value="Unassembled WGS sequence"/>
</dbReference>
<keyword evidence="5" id="KW-0805">Transcription regulation</keyword>
<dbReference type="GO" id="GO:0046983">
    <property type="term" value="F:protein dimerization activity"/>
    <property type="evidence" value="ECO:0007669"/>
    <property type="project" value="InterPro"/>
</dbReference>
<keyword evidence="6" id="KW-0238">DNA-binding</keyword>
<dbReference type="GO" id="GO:0003677">
    <property type="term" value="F:DNA binding"/>
    <property type="evidence" value="ECO:0007669"/>
    <property type="project" value="UniProtKB-KW"/>
</dbReference>
<evidence type="ECO:0000256" key="10">
    <source>
        <dbReference type="SAM" id="MobiDB-lite"/>
    </source>
</evidence>
<organism evidence="12 13">
    <name type="scientific">Anopheles dirus</name>
    <dbReference type="NCBI Taxonomy" id="7168"/>
    <lineage>
        <taxon>Eukaryota</taxon>
        <taxon>Metazoa</taxon>
        <taxon>Ecdysozoa</taxon>
        <taxon>Arthropoda</taxon>
        <taxon>Hexapoda</taxon>
        <taxon>Insecta</taxon>
        <taxon>Pterygota</taxon>
        <taxon>Neoptera</taxon>
        <taxon>Endopterygota</taxon>
        <taxon>Diptera</taxon>
        <taxon>Nematocera</taxon>
        <taxon>Culicoidea</taxon>
        <taxon>Culicidae</taxon>
        <taxon>Anophelinae</taxon>
        <taxon>Anopheles</taxon>
    </lineage>
</organism>
<keyword evidence="4" id="KW-0862">Zinc</keyword>
<comment type="subcellular location">
    <subcellularLocation>
        <location evidence="1">Nucleus</location>
    </subcellularLocation>
</comment>
<name>A0A182NWQ9_9DIPT</name>
<dbReference type="GO" id="GO:0008270">
    <property type="term" value="F:zinc ion binding"/>
    <property type="evidence" value="ECO:0007669"/>
    <property type="project" value="UniProtKB-KW"/>
</dbReference>
<feature type="region of interest" description="Disordered" evidence="10">
    <location>
        <begin position="93"/>
        <end position="135"/>
    </location>
</feature>
<dbReference type="PANTHER" id="PTHR46481">
    <property type="entry name" value="ZINC FINGER BED DOMAIN-CONTAINING PROTEIN 4"/>
    <property type="match status" value="1"/>
</dbReference>
<dbReference type="PROSITE" id="PS50808">
    <property type="entry name" value="ZF_BED"/>
    <property type="match status" value="1"/>
</dbReference>
<feature type="compositionally biased region" description="Basic and acidic residues" evidence="10">
    <location>
        <begin position="93"/>
        <end position="110"/>
    </location>
</feature>
<evidence type="ECO:0000256" key="2">
    <source>
        <dbReference type="ARBA" id="ARBA00022723"/>
    </source>
</evidence>
<evidence type="ECO:0000256" key="4">
    <source>
        <dbReference type="ARBA" id="ARBA00022833"/>
    </source>
</evidence>
<dbReference type="STRING" id="7168.A0A182NWQ9"/>
<keyword evidence="3 9" id="KW-0863">Zinc-finger</keyword>
<evidence type="ECO:0000259" key="11">
    <source>
        <dbReference type="PROSITE" id="PS50808"/>
    </source>
</evidence>
<evidence type="ECO:0000313" key="12">
    <source>
        <dbReference type="EnsemblMetazoa" id="ADIR014322-PB"/>
    </source>
</evidence>
<dbReference type="InterPro" id="IPR008906">
    <property type="entry name" value="HATC_C_dom"/>
</dbReference>
<dbReference type="GO" id="GO:0005634">
    <property type="term" value="C:nucleus"/>
    <property type="evidence" value="ECO:0007669"/>
    <property type="project" value="UniProtKB-SubCell"/>
</dbReference>
<dbReference type="PANTHER" id="PTHR46481:SF10">
    <property type="entry name" value="ZINC FINGER BED DOMAIN-CONTAINING PROTEIN 39"/>
    <property type="match status" value="1"/>
</dbReference>
<evidence type="ECO:0000256" key="9">
    <source>
        <dbReference type="PROSITE-ProRule" id="PRU00027"/>
    </source>
</evidence>
<keyword evidence="13" id="KW-1185">Reference proteome</keyword>
<keyword evidence="7" id="KW-0804">Transcription</keyword>